<dbReference type="Proteomes" id="UP000245383">
    <property type="component" value="Unassembled WGS sequence"/>
</dbReference>
<protein>
    <recommendedName>
        <fullName evidence="4">CCHC-type domain-containing protein</fullName>
    </recommendedName>
</protein>
<evidence type="ECO:0000256" key="1">
    <source>
        <dbReference type="SAM" id="MobiDB-lite"/>
    </source>
</evidence>
<gene>
    <name evidence="2" type="ORF">BB561_002704</name>
</gene>
<proteinExistence type="predicted"/>
<comment type="caution">
    <text evidence="2">The sequence shown here is derived from an EMBL/GenBank/DDBJ whole genome shotgun (WGS) entry which is preliminary data.</text>
</comment>
<evidence type="ECO:0000313" key="2">
    <source>
        <dbReference type="EMBL" id="PVU94228.1"/>
    </source>
</evidence>
<dbReference type="CDD" id="cd00303">
    <property type="entry name" value="retropepsin_like"/>
    <property type="match status" value="1"/>
</dbReference>
<evidence type="ECO:0000313" key="3">
    <source>
        <dbReference type="Proteomes" id="UP000245383"/>
    </source>
</evidence>
<dbReference type="OrthoDB" id="10644808at2759"/>
<dbReference type="InterPro" id="IPR021109">
    <property type="entry name" value="Peptidase_aspartic_dom_sf"/>
</dbReference>
<dbReference type="Gene3D" id="2.40.70.10">
    <property type="entry name" value="Acid Proteases"/>
    <property type="match status" value="1"/>
</dbReference>
<name>A0A2T9YPF4_9FUNG</name>
<dbReference type="EMBL" id="MBFR01000098">
    <property type="protein sequence ID" value="PVU94228.1"/>
    <property type="molecule type" value="Genomic_DNA"/>
</dbReference>
<feature type="compositionally biased region" description="Polar residues" evidence="1">
    <location>
        <begin position="160"/>
        <end position="171"/>
    </location>
</feature>
<organism evidence="2 3">
    <name type="scientific">Smittium simulii</name>
    <dbReference type="NCBI Taxonomy" id="133385"/>
    <lineage>
        <taxon>Eukaryota</taxon>
        <taxon>Fungi</taxon>
        <taxon>Fungi incertae sedis</taxon>
        <taxon>Zoopagomycota</taxon>
        <taxon>Kickxellomycotina</taxon>
        <taxon>Harpellomycetes</taxon>
        <taxon>Harpellales</taxon>
        <taxon>Legeriomycetaceae</taxon>
        <taxon>Smittium</taxon>
    </lineage>
</organism>
<evidence type="ECO:0008006" key="4">
    <source>
        <dbReference type="Google" id="ProtNLM"/>
    </source>
</evidence>
<dbReference type="SUPFAM" id="SSF50630">
    <property type="entry name" value="Acid proteases"/>
    <property type="match status" value="1"/>
</dbReference>
<feature type="region of interest" description="Disordered" evidence="1">
    <location>
        <begin position="160"/>
        <end position="179"/>
    </location>
</feature>
<accession>A0A2T9YPF4</accession>
<reference evidence="2 3" key="1">
    <citation type="journal article" date="2018" name="MBio">
        <title>Comparative Genomics Reveals the Core Gene Toolbox for the Fungus-Insect Symbiosis.</title>
        <authorList>
            <person name="Wang Y."/>
            <person name="Stata M."/>
            <person name="Wang W."/>
            <person name="Stajich J.E."/>
            <person name="White M.M."/>
            <person name="Moncalvo J.M."/>
        </authorList>
    </citation>
    <scope>NUCLEOTIDE SEQUENCE [LARGE SCALE GENOMIC DNA]</scope>
    <source>
        <strain evidence="2 3">SWE-8-4</strain>
    </source>
</reference>
<dbReference type="AlphaFoldDB" id="A0A2T9YPF4"/>
<sequence length="524" mass="59277">MYSINSDTTEQLLNDTDTESWKLKKIMDAFKRKAESNSAILDLISPPKPNSATTNVKKEKDMNIEKILEDLTEKMSQMTAHIARLKKPQLNSKCENCGRYGHKIQYCRSRPNTNTPINQQTEYKKTSPHEPTLLAIEESDKVSAAYAAPANKRMRIEEILNQSYPSQPTTRDSNKEDLNSSTISTTQHLHSTALISHSPFNKPRQIRITPEQKKKPATKGSVATIYPLAERILQQPLPITVGEYLDARPNMAPVIIKGLQHLTKSKNTKKIAFLAEEKQENLTEALTYILGEIGDQSLPIFLDNGATYSLMHQNLAHHLELIPMSLPEPVFVQPIKGPPITITEYVETTIELEGYFRIDVNFRLIADGAVALLIGLKDLQKWGANINYKNETLTLFKDEDEVSLNLYSKESIVKQEIGGIKETFQDNNMILYSVAKAGLIKTTPEVKQNLCLFQEPQLNNLLKEFSEVFNDDNDHLPGIKGGKFNISLKNEPNIRKYYRRYAPAKVETIKSEIKRMLDGGVIKP</sequence>
<keyword evidence="3" id="KW-1185">Reference proteome</keyword>